<name>A0ABR4WU66_9GAMM</name>
<accession>A0ABR4WU66</accession>
<keyword evidence="3" id="KW-1185">Reference proteome</keyword>
<evidence type="ECO:0008006" key="4">
    <source>
        <dbReference type="Google" id="ProtNLM"/>
    </source>
</evidence>
<proteinExistence type="predicted"/>
<keyword evidence="1" id="KW-0472">Membrane</keyword>
<evidence type="ECO:0000256" key="1">
    <source>
        <dbReference type="SAM" id="Phobius"/>
    </source>
</evidence>
<dbReference type="Proteomes" id="UP000029721">
    <property type="component" value="Unassembled WGS sequence"/>
</dbReference>
<protein>
    <recommendedName>
        <fullName evidence="4">DUF4190 domain-containing protein</fullName>
    </recommendedName>
</protein>
<dbReference type="EMBL" id="JOKD01000020">
    <property type="protein sequence ID" value="KGE78249.1"/>
    <property type="molecule type" value="Genomic_DNA"/>
</dbReference>
<feature type="transmembrane region" description="Helical" evidence="1">
    <location>
        <begin position="6"/>
        <end position="28"/>
    </location>
</feature>
<evidence type="ECO:0000313" key="3">
    <source>
        <dbReference type="Proteomes" id="UP000029721"/>
    </source>
</evidence>
<sequence length="75" mass="7697">MTPFVIAIGVALSGICLGFGGLLTYIGVAMGYQSADWRRLSPGGRFGLAISYLLMIIGLALCLSVAGWSVMGGGQ</sequence>
<dbReference type="RefSeq" id="WP_035595432.1">
    <property type="nucleotide sequence ID" value="NZ_JOKD01000020.1"/>
</dbReference>
<keyword evidence="1" id="KW-1133">Transmembrane helix</keyword>
<gene>
    <name evidence="2" type="ORF">FP66_04405</name>
</gene>
<keyword evidence="1" id="KW-0812">Transmembrane</keyword>
<evidence type="ECO:0000313" key="2">
    <source>
        <dbReference type="EMBL" id="KGE78249.1"/>
    </source>
</evidence>
<organism evidence="2 3">
    <name type="scientific">Halomonas salina</name>
    <dbReference type="NCBI Taxonomy" id="42565"/>
    <lineage>
        <taxon>Bacteria</taxon>
        <taxon>Pseudomonadati</taxon>
        <taxon>Pseudomonadota</taxon>
        <taxon>Gammaproteobacteria</taxon>
        <taxon>Oceanospirillales</taxon>
        <taxon>Halomonadaceae</taxon>
        <taxon>Halomonas</taxon>
    </lineage>
</organism>
<feature type="transmembrane region" description="Helical" evidence="1">
    <location>
        <begin position="49"/>
        <end position="71"/>
    </location>
</feature>
<reference evidence="2 3" key="1">
    <citation type="submission" date="2014-06" db="EMBL/GenBank/DDBJ databases">
        <title>Draft genome sequence of an extremely salt tolerant bacteria Halomonas salina/CIFRI 1.</title>
        <authorList>
            <person name="Behera B.D."/>
            <person name="Meena D.K."/>
            <person name="Das P."/>
            <person name="Maharana J."/>
            <person name="Paria P."/>
            <person name="Sharma A.P."/>
            <person name="Shamsudheen K.V."/>
            <person name="Rijit J."/>
            <person name="Dixit V."/>
            <person name="Verma A."/>
            <person name="Scaria V."/>
            <person name="Sivasubbu S."/>
        </authorList>
    </citation>
    <scope>NUCLEOTIDE SEQUENCE [LARGE SCALE GENOMIC DNA]</scope>
    <source>
        <strain evidence="2 3">CIFRI 1</strain>
    </source>
</reference>
<comment type="caution">
    <text evidence="2">The sequence shown here is derived from an EMBL/GenBank/DDBJ whole genome shotgun (WGS) entry which is preliminary data.</text>
</comment>